<evidence type="ECO:0000256" key="1">
    <source>
        <dbReference type="SAM" id="MobiDB-lite"/>
    </source>
</evidence>
<sequence>MPVSTCSLTSAMEQMAGETVEAYTVRMLNIMAEAKQRADAATATQKKKEEEAENQRPLAEEQRQQHDGAAANTADEEHRQRHEKVFKEERALLTLAVEWRKEAETGEDSNSGLKISLLLSRLTDLLATCIAQQEDIHCLDEVLDGHKKPSAQLTSRVQLLEQRPIAASSAGSSNYADRLDVLEIDIGTLKTGVQQQQAPTQQLEQEICAAAADLSPYLHMVRLLDEFADIFESPTGVVLDRPISHEIILKAGAVSPKGCIYRMSEEELEISIRPHYRYKPALKTRYKYFEWVAIPFGLTNAPTTFQAAMTNEFCTMLDQFVLVYLDGILVYSRTLEDHLEHLRCVLETLRRAKYKANRDKCEFVRQELEYLGHFITPEGISPLSDKIQVVQEWSEPRNVTDVRAFLGLAGYYQRFIKNYSKIVSNLTKLQCEHRPFDFSNDARGSFLALKAALLSAKVLRIYNPLLLTHITTDAPGYGIGTVLEQHNGVDWHPVKYF</sequence>
<dbReference type="PANTHER" id="PTHR33064">
    <property type="entry name" value="POL PROTEIN"/>
    <property type="match status" value="1"/>
</dbReference>
<feature type="region of interest" description="Disordered" evidence="1">
    <location>
        <begin position="35"/>
        <end position="85"/>
    </location>
</feature>
<dbReference type="SUPFAM" id="SSF56672">
    <property type="entry name" value="DNA/RNA polymerases"/>
    <property type="match status" value="1"/>
</dbReference>
<feature type="compositionally biased region" description="Basic and acidic residues" evidence="1">
    <location>
        <begin position="75"/>
        <end position="85"/>
    </location>
</feature>
<reference evidence="4 5" key="1">
    <citation type="journal article" date="2018" name="Cell">
        <title>The Chara Genome: Secondary Complexity and Implications for Plant Terrestrialization.</title>
        <authorList>
            <person name="Nishiyama T."/>
            <person name="Sakayama H."/>
            <person name="Vries J.D."/>
            <person name="Buschmann H."/>
            <person name="Saint-Marcoux D."/>
            <person name="Ullrich K.K."/>
            <person name="Haas F.B."/>
            <person name="Vanderstraeten L."/>
            <person name="Becker D."/>
            <person name="Lang D."/>
            <person name="Vosolsobe S."/>
            <person name="Rombauts S."/>
            <person name="Wilhelmsson P.K.I."/>
            <person name="Janitza P."/>
            <person name="Kern R."/>
            <person name="Heyl A."/>
            <person name="Rumpler F."/>
            <person name="Villalobos L.I.A.C."/>
            <person name="Clay J.M."/>
            <person name="Skokan R."/>
            <person name="Toyoda A."/>
            <person name="Suzuki Y."/>
            <person name="Kagoshima H."/>
            <person name="Schijlen E."/>
            <person name="Tajeshwar N."/>
            <person name="Catarino B."/>
            <person name="Hetherington A.J."/>
            <person name="Saltykova A."/>
            <person name="Bonnot C."/>
            <person name="Breuninger H."/>
            <person name="Symeonidi A."/>
            <person name="Radhakrishnan G.V."/>
            <person name="Van Nieuwerburgh F."/>
            <person name="Deforce D."/>
            <person name="Chang C."/>
            <person name="Karol K.G."/>
            <person name="Hedrich R."/>
            <person name="Ulvskov P."/>
            <person name="Glockner G."/>
            <person name="Delwiche C.F."/>
            <person name="Petrasek J."/>
            <person name="Van de Peer Y."/>
            <person name="Friml J."/>
            <person name="Beilby M."/>
            <person name="Dolan L."/>
            <person name="Kohara Y."/>
            <person name="Sugano S."/>
            <person name="Fujiyama A."/>
            <person name="Delaux P.-M."/>
            <person name="Quint M."/>
            <person name="TheiBen G."/>
            <person name="Hagemann M."/>
            <person name="Harholt J."/>
            <person name="Dunand C."/>
            <person name="Zachgo S."/>
            <person name="Langdale J."/>
            <person name="Maumus F."/>
            <person name="Straeten D.V.D."/>
            <person name="Gould S.B."/>
            <person name="Rensing S.A."/>
        </authorList>
    </citation>
    <scope>NUCLEOTIDE SEQUENCE [LARGE SCALE GENOMIC DNA]</scope>
    <source>
        <strain evidence="4 5">S276</strain>
    </source>
</reference>
<feature type="compositionally biased region" description="Basic and acidic residues" evidence="1">
    <location>
        <begin position="46"/>
        <end position="66"/>
    </location>
</feature>
<dbReference type="InterPro" id="IPR043502">
    <property type="entry name" value="DNA/RNA_pol_sf"/>
</dbReference>
<dbReference type="InterPro" id="IPR041577">
    <property type="entry name" value="RT_RNaseH_2"/>
</dbReference>
<dbReference type="Proteomes" id="UP000265515">
    <property type="component" value="Unassembled WGS sequence"/>
</dbReference>
<feature type="domain" description="Reverse transcriptase/retrotransposon-derived protein RNase H-like" evidence="3">
    <location>
        <begin position="440"/>
        <end position="497"/>
    </location>
</feature>
<accession>A0A388K211</accession>
<evidence type="ECO:0000313" key="4">
    <source>
        <dbReference type="EMBL" id="GBG64067.1"/>
    </source>
</evidence>
<dbReference type="InterPro" id="IPR000477">
    <property type="entry name" value="RT_dom"/>
</dbReference>
<dbReference type="Pfam" id="PF17919">
    <property type="entry name" value="RT_RNaseH_2"/>
    <property type="match status" value="1"/>
</dbReference>
<dbReference type="CDD" id="cd01647">
    <property type="entry name" value="RT_LTR"/>
    <property type="match status" value="1"/>
</dbReference>
<dbReference type="AlphaFoldDB" id="A0A388K211"/>
<dbReference type="FunFam" id="3.30.70.270:FF:000003">
    <property type="entry name" value="Transposon Ty3-G Gag-Pol polyprotein"/>
    <property type="match status" value="1"/>
</dbReference>
<dbReference type="FunFam" id="3.30.70.270:FF:000020">
    <property type="entry name" value="Transposon Tf2-6 polyprotein-like Protein"/>
    <property type="match status" value="1"/>
</dbReference>
<comment type="caution">
    <text evidence="4">The sequence shown here is derived from an EMBL/GenBank/DDBJ whole genome shotgun (WGS) entry which is preliminary data.</text>
</comment>
<dbReference type="Pfam" id="PF00078">
    <property type="entry name" value="RVT_1"/>
    <property type="match status" value="1"/>
</dbReference>
<dbReference type="Gramene" id="GBG64067">
    <property type="protein sequence ID" value="GBG64067"/>
    <property type="gene ID" value="CBR_g40513"/>
</dbReference>
<protein>
    <recommendedName>
        <fullName evidence="6">Reverse transcriptase domain-containing protein</fullName>
    </recommendedName>
</protein>
<evidence type="ECO:0008006" key="6">
    <source>
        <dbReference type="Google" id="ProtNLM"/>
    </source>
</evidence>
<feature type="domain" description="Reverse transcriptase" evidence="2">
    <location>
        <begin position="283"/>
        <end position="373"/>
    </location>
</feature>
<proteinExistence type="predicted"/>
<keyword evidence="5" id="KW-1185">Reference proteome</keyword>
<name>A0A388K211_CHABU</name>
<evidence type="ECO:0000259" key="3">
    <source>
        <dbReference type="Pfam" id="PF17919"/>
    </source>
</evidence>
<organism evidence="4 5">
    <name type="scientific">Chara braunii</name>
    <name type="common">Braun's stonewort</name>
    <dbReference type="NCBI Taxonomy" id="69332"/>
    <lineage>
        <taxon>Eukaryota</taxon>
        <taxon>Viridiplantae</taxon>
        <taxon>Streptophyta</taxon>
        <taxon>Charophyceae</taxon>
        <taxon>Charales</taxon>
        <taxon>Characeae</taxon>
        <taxon>Chara</taxon>
    </lineage>
</organism>
<dbReference type="EMBL" id="BFEA01000046">
    <property type="protein sequence ID" value="GBG64067.1"/>
    <property type="molecule type" value="Genomic_DNA"/>
</dbReference>
<gene>
    <name evidence="4" type="ORF">CBR_g40513</name>
</gene>
<dbReference type="InterPro" id="IPR051320">
    <property type="entry name" value="Viral_Replic_Matur_Polypro"/>
</dbReference>
<evidence type="ECO:0000313" key="5">
    <source>
        <dbReference type="Proteomes" id="UP000265515"/>
    </source>
</evidence>
<dbReference type="InterPro" id="IPR043128">
    <property type="entry name" value="Rev_trsase/Diguanyl_cyclase"/>
</dbReference>
<evidence type="ECO:0000259" key="2">
    <source>
        <dbReference type="Pfam" id="PF00078"/>
    </source>
</evidence>
<dbReference type="PANTHER" id="PTHR33064:SF37">
    <property type="entry name" value="RIBONUCLEASE H"/>
    <property type="match status" value="1"/>
</dbReference>
<dbReference type="Gene3D" id="3.30.70.270">
    <property type="match status" value="2"/>
</dbReference>